<dbReference type="GO" id="GO:0003729">
    <property type="term" value="F:mRNA binding"/>
    <property type="evidence" value="ECO:0007669"/>
    <property type="project" value="TreeGrafter"/>
</dbReference>
<dbReference type="Pfam" id="PF00575">
    <property type="entry name" value="S1"/>
    <property type="match status" value="1"/>
</dbReference>
<accession>A0A9D1LAD9</accession>
<reference evidence="3" key="1">
    <citation type="submission" date="2020-10" db="EMBL/GenBank/DDBJ databases">
        <authorList>
            <person name="Gilroy R."/>
        </authorList>
    </citation>
    <scope>NUCLEOTIDE SEQUENCE</scope>
    <source>
        <strain evidence="3">CHK195-4489</strain>
    </source>
</reference>
<feature type="domain" description="S1 motif" evidence="2">
    <location>
        <begin position="5"/>
        <end position="75"/>
    </location>
</feature>
<gene>
    <name evidence="3" type="ORF">IAD50_02450</name>
</gene>
<proteinExistence type="predicted"/>
<dbReference type="PROSITE" id="PS50126">
    <property type="entry name" value="S1"/>
    <property type="match status" value="1"/>
</dbReference>
<dbReference type="SUPFAM" id="SSF50249">
    <property type="entry name" value="Nucleic acid-binding proteins"/>
    <property type="match status" value="1"/>
</dbReference>
<name>A0A9D1LAD9_9CLOT</name>
<organism evidence="3 4">
    <name type="scientific">Candidatus Egerieisoma faecipullorum</name>
    <dbReference type="NCBI Taxonomy" id="2840963"/>
    <lineage>
        <taxon>Bacteria</taxon>
        <taxon>Bacillati</taxon>
        <taxon>Bacillota</taxon>
        <taxon>Clostridia</taxon>
        <taxon>Eubacteriales</taxon>
        <taxon>Clostridiaceae</taxon>
        <taxon>Clostridiaceae incertae sedis</taxon>
        <taxon>Candidatus Egerieisoma</taxon>
    </lineage>
</organism>
<sequence>MPGVSDVVCGKVTAIMNFGAFVLLEDGTSGLVHISEISKNFVKDVNDFLSVGQQVRVVSLATDHDGKKRLSIKKADEILTLNGDPNVNKFRTPAEGDVRTDRRQERIQRRRTRGEQAKDSKQDLISQPPPVFDDFKSSQADTFEDRLSKYMKLSEERLIDVKRQSENKRGGGYIRRG</sequence>
<dbReference type="Proteomes" id="UP000824089">
    <property type="component" value="Unassembled WGS sequence"/>
</dbReference>
<dbReference type="InterPro" id="IPR050437">
    <property type="entry name" value="Ribos_protein_bS1-like"/>
</dbReference>
<dbReference type="GO" id="GO:0003735">
    <property type="term" value="F:structural constituent of ribosome"/>
    <property type="evidence" value="ECO:0007669"/>
    <property type="project" value="TreeGrafter"/>
</dbReference>
<evidence type="ECO:0000259" key="2">
    <source>
        <dbReference type="PROSITE" id="PS50126"/>
    </source>
</evidence>
<protein>
    <submittedName>
        <fullName evidence="3">S1 RNA-binding domain-containing protein</fullName>
    </submittedName>
</protein>
<evidence type="ECO:0000313" key="4">
    <source>
        <dbReference type="Proteomes" id="UP000824089"/>
    </source>
</evidence>
<dbReference type="GO" id="GO:0006412">
    <property type="term" value="P:translation"/>
    <property type="evidence" value="ECO:0007669"/>
    <property type="project" value="TreeGrafter"/>
</dbReference>
<evidence type="ECO:0000256" key="1">
    <source>
        <dbReference type="SAM" id="MobiDB-lite"/>
    </source>
</evidence>
<dbReference type="InterPro" id="IPR003029">
    <property type="entry name" value="S1_domain"/>
</dbReference>
<dbReference type="AlphaFoldDB" id="A0A9D1LAD9"/>
<evidence type="ECO:0000313" key="3">
    <source>
        <dbReference type="EMBL" id="HIU29138.1"/>
    </source>
</evidence>
<dbReference type="InterPro" id="IPR012340">
    <property type="entry name" value="NA-bd_OB-fold"/>
</dbReference>
<dbReference type="Gene3D" id="2.40.50.140">
    <property type="entry name" value="Nucleic acid-binding proteins"/>
    <property type="match status" value="1"/>
</dbReference>
<comment type="caution">
    <text evidence="3">The sequence shown here is derived from an EMBL/GenBank/DDBJ whole genome shotgun (WGS) entry which is preliminary data.</text>
</comment>
<feature type="region of interest" description="Disordered" evidence="1">
    <location>
        <begin position="84"/>
        <end position="139"/>
    </location>
</feature>
<dbReference type="PANTHER" id="PTHR10724">
    <property type="entry name" value="30S RIBOSOMAL PROTEIN S1"/>
    <property type="match status" value="1"/>
</dbReference>
<dbReference type="SMART" id="SM00316">
    <property type="entry name" value="S1"/>
    <property type="match status" value="1"/>
</dbReference>
<reference evidence="3" key="2">
    <citation type="journal article" date="2021" name="PeerJ">
        <title>Extensive microbial diversity within the chicken gut microbiome revealed by metagenomics and culture.</title>
        <authorList>
            <person name="Gilroy R."/>
            <person name="Ravi A."/>
            <person name="Getino M."/>
            <person name="Pursley I."/>
            <person name="Horton D.L."/>
            <person name="Alikhan N.F."/>
            <person name="Baker D."/>
            <person name="Gharbi K."/>
            <person name="Hall N."/>
            <person name="Watson M."/>
            <person name="Adriaenssens E.M."/>
            <person name="Foster-Nyarko E."/>
            <person name="Jarju S."/>
            <person name="Secka A."/>
            <person name="Antonio M."/>
            <person name="Oren A."/>
            <person name="Chaudhuri R.R."/>
            <person name="La Ragione R."/>
            <person name="Hildebrand F."/>
            <person name="Pallen M.J."/>
        </authorList>
    </citation>
    <scope>NUCLEOTIDE SEQUENCE</scope>
    <source>
        <strain evidence="3">CHK195-4489</strain>
    </source>
</reference>
<feature type="compositionally biased region" description="Basic and acidic residues" evidence="1">
    <location>
        <begin position="92"/>
        <end position="122"/>
    </location>
</feature>
<dbReference type="EMBL" id="DVMM01000051">
    <property type="protein sequence ID" value="HIU29138.1"/>
    <property type="molecule type" value="Genomic_DNA"/>
</dbReference>